<dbReference type="Pfam" id="PF03813">
    <property type="entry name" value="Nrap"/>
    <property type="match status" value="1"/>
</dbReference>
<evidence type="ECO:0000313" key="13">
    <source>
        <dbReference type="Proteomes" id="UP000078544"/>
    </source>
</evidence>
<evidence type="ECO:0000256" key="5">
    <source>
        <dbReference type="RuleBase" id="RU364032"/>
    </source>
</evidence>
<feature type="domain" description="Nrap protein" evidence="8">
    <location>
        <begin position="451"/>
        <end position="598"/>
    </location>
</feature>
<dbReference type="EMBL" id="AZGY01000027">
    <property type="protein sequence ID" value="KZZ88983.1"/>
    <property type="molecule type" value="Genomic_DNA"/>
</dbReference>
<evidence type="ECO:0000256" key="4">
    <source>
        <dbReference type="ARBA" id="ARBA00023242"/>
    </source>
</evidence>
<keyword evidence="5" id="KW-0687">Ribonucleoprotein</keyword>
<dbReference type="Gene3D" id="3.30.70.3030">
    <property type="match status" value="1"/>
</dbReference>
<dbReference type="InterPro" id="IPR005554">
    <property type="entry name" value="NOL6/Upt22"/>
</dbReference>
<feature type="domain" description="Nrap protein" evidence="9">
    <location>
        <begin position="620"/>
        <end position="805"/>
    </location>
</feature>
<dbReference type="GO" id="GO:0006364">
    <property type="term" value="P:rRNA processing"/>
    <property type="evidence" value="ECO:0007669"/>
    <property type="project" value="UniProtKB-KW"/>
</dbReference>
<feature type="domain" description="Nrap protein" evidence="7">
    <location>
        <begin position="302"/>
        <end position="445"/>
    </location>
</feature>
<feature type="domain" description="Nrap protein" evidence="10">
    <location>
        <begin position="809"/>
        <end position="962"/>
    </location>
</feature>
<evidence type="ECO:0000313" key="12">
    <source>
        <dbReference type="EMBL" id="KZZ88983.1"/>
    </source>
</evidence>
<dbReference type="Pfam" id="PF17405">
    <property type="entry name" value="Nrap_D4"/>
    <property type="match status" value="1"/>
</dbReference>
<keyword evidence="3 5" id="KW-0694">RNA-binding</keyword>
<dbReference type="GO" id="GO:0032545">
    <property type="term" value="C:CURI complex"/>
    <property type="evidence" value="ECO:0007669"/>
    <property type="project" value="TreeGrafter"/>
</dbReference>
<comment type="similarity">
    <text evidence="2 5">Belongs to the NRAP family.</text>
</comment>
<accession>A0A162I5T5</accession>
<dbReference type="InterPro" id="IPR035367">
    <property type="entry name" value="Nrap_D2"/>
</dbReference>
<evidence type="ECO:0000259" key="11">
    <source>
        <dbReference type="Pfam" id="PF17407"/>
    </source>
</evidence>
<feature type="domain" description="Nrap protein" evidence="11">
    <location>
        <begin position="965"/>
        <end position="1116"/>
    </location>
</feature>
<name>A0A162I5T5_9HYPO</name>
<dbReference type="Pfam" id="PF17403">
    <property type="entry name" value="Nrap_D2"/>
    <property type="match status" value="1"/>
</dbReference>
<dbReference type="GO" id="GO:0003723">
    <property type="term" value="F:RNA binding"/>
    <property type="evidence" value="ECO:0007669"/>
    <property type="project" value="UniProtKB-KW"/>
</dbReference>
<dbReference type="PANTHER" id="PTHR17972">
    <property type="entry name" value="NUCLEOLAR RNA-ASSOCIATED PROTEIN"/>
    <property type="match status" value="1"/>
</dbReference>
<dbReference type="Pfam" id="PF17407">
    <property type="entry name" value="Nrap_D6"/>
    <property type="match status" value="1"/>
</dbReference>
<gene>
    <name evidence="12" type="ORF">AAL_07926</name>
</gene>
<sequence>MDPGAKRRKLHHDGGGGLRHDGLIDFESRNAAQLSTASTFVLQTDELLKEARLDPGKSLKGVDAQLFRLKSLIDAIEPHDPIPIAEATAKFEKQHRIVIPYPDPRPTKDSPYKISYSKPSQCNVVGSYVSRTLVKSQPSVGIDMVAQMPSSLFQDKDYLNLRYFYRRAYFLAFLAAHVRKEIGDEMTYNFECLHENALLPVLILRPSAGQTAVNGNAKINGQSAKKSKKGHDYCIRLIPCAPDDLFPWSKLTPTASCLRLGDTEEAGGSNAATPFYNSTLNAERTFIQYLRVLTHAKTECAAFSDACVLGRIWLQQRGFGSAISQGGFGHFEWAITVALLLQMGGRNGQPALSNSLSSTELFKAVVQFLATTDLAKKPFAFHAPNIDMKAIRESGAVMFDPNRHFNILYKMAPWSANLLQIYAKSTVDLMADEAADKFQPTFIMKSDVTFQVFDTVLEIDRADLTKFAVLADRSSPAKKFGSEVHRVLKKAFGNRAHLVHVKLPPLPHWSLDAPRPEAPSRILIGIIFDPSHMSRRMEYGPPAEEEKEAAAFRQFWGAKAELRRFKDGSILECVEWSSKQAASICEEIAVYSLNRHLKVSKKEISSYGDRFSSLAGLSPLDKEAFDSARQAFTKFENDIRGLDGLPLQIRQLSPVSSFARYSSLEPPLVGFHKDTIEPIDVNLYFEASSKWPENLTAIQEAKIEFLLDFDRRLTSANDHLSTYLGRENRDVGTENLAYLDVVYQGGAAFRLRIFCDLEGTLLQRQVQDKTLDHHARDDAVQTVATFNWQFAILPLHSQTIATFCTRLQPLSPSIRLVKRWFCSHKLSGHFTEELIELLVLHVFLQPYPWKMPSSPMTGLLRTLLFLSRWDWRDEPLIVDSAEDMTSDDRATMRRTLATWRKRDPHINHLVMFVASSHDASGTAYTQNGPSKLIASRATRLAKAACKLIRDEDLHIEPQSLFESSLRDYDVLIHLSAQAIQNTTRHGGLPAPLGSSKIHARHHVPSQYKNLDVRTGKTPLPIRTHPGRVLVEELERTYRDSLFFFSGRPDDDGVVAAIWNLKLQASQKFRIGLPYNFVSVGESGQDEGSDSGTAVEVNKKAVLLEIARIGGDMIRKIEVIDEDD</sequence>
<dbReference type="InterPro" id="IPR035082">
    <property type="entry name" value="Nrap_D1"/>
</dbReference>
<feature type="domain" description="Nrap protein" evidence="6">
    <location>
        <begin position="142"/>
        <end position="298"/>
    </location>
</feature>
<dbReference type="Proteomes" id="UP000078544">
    <property type="component" value="Unassembled WGS sequence"/>
</dbReference>
<dbReference type="InterPro" id="IPR035369">
    <property type="entry name" value="Nrap_D4"/>
</dbReference>
<dbReference type="Gene3D" id="1.10.1410.10">
    <property type="match status" value="1"/>
</dbReference>
<dbReference type="InterPro" id="IPR035370">
    <property type="entry name" value="Nrap_D5"/>
</dbReference>
<evidence type="ECO:0000256" key="2">
    <source>
        <dbReference type="ARBA" id="ARBA00006674"/>
    </source>
</evidence>
<evidence type="ECO:0000259" key="7">
    <source>
        <dbReference type="Pfam" id="PF17403"/>
    </source>
</evidence>
<keyword evidence="4 5" id="KW-0539">Nucleus</keyword>
<keyword evidence="5" id="KW-0690">Ribosome biogenesis</keyword>
<dbReference type="AlphaFoldDB" id="A0A162I5T5"/>
<evidence type="ECO:0000256" key="3">
    <source>
        <dbReference type="ARBA" id="ARBA00022884"/>
    </source>
</evidence>
<protein>
    <recommendedName>
        <fullName evidence="5">U3 small nucleolar RNA-associated protein 22</fullName>
    </recommendedName>
</protein>
<dbReference type="OrthoDB" id="10251401at2759"/>
<dbReference type="Pfam" id="PF17406">
    <property type="entry name" value="Nrap_D5"/>
    <property type="match status" value="1"/>
</dbReference>
<dbReference type="GO" id="GO:0006409">
    <property type="term" value="P:tRNA export from nucleus"/>
    <property type="evidence" value="ECO:0007669"/>
    <property type="project" value="TreeGrafter"/>
</dbReference>
<dbReference type="GO" id="GO:0032040">
    <property type="term" value="C:small-subunit processome"/>
    <property type="evidence" value="ECO:0007669"/>
    <property type="project" value="TreeGrafter"/>
</dbReference>
<keyword evidence="13" id="KW-1185">Reference proteome</keyword>
<reference evidence="12 13" key="1">
    <citation type="journal article" date="2016" name="Genome Biol. Evol.">
        <title>Divergent and convergent evolution of fungal pathogenicity.</title>
        <authorList>
            <person name="Shang Y."/>
            <person name="Xiao G."/>
            <person name="Zheng P."/>
            <person name="Cen K."/>
            <person name="Zhan S."/>
            <person name="Wang C."/>
        </authorList>
    </citation>
    <scope>NUCLEOTIDE SEQUENCE [LARGE SCALE GENOMIC DNA]</scope>
    <source>
        <strain evidence="12 13">RCEF 2490</strain>
    </source>
</reference>
<evidence type="ECO:0000259" key="9">
    <source>
        <dbReference type="Pfam" id="PF17405"/>
    </source>
</evidence>
<keyword evidence="5" id="KW-0698">rRNA processing</keyword>
<dbReference type="GO" id="GO:0034456">
    <property type="term" value="C:UTP-C complex"/>
    <property type="evidence" value="ECO:0007669"/>
    <property type="project" value="TreeGrafter"/>
</dbReference>
<evidence type="ECO:0000259" key="6">
    <source>
        <dbReference type="Pfam" id="PF03813"/>
    </source>
</evidence>
<comment type="subcellular location">
    <subcellularLocation>
        <location evidence="1 5">Nucleus</location>
        <location evidence="1 5">Nucleolus</location>
    </subcellularLocation>
</comment>
<dbReference type="STRING" id="1081109.A0A162I5T5"/>
<dbReference type="PANTHER" id="PTHR17972:SF0">
    <property type="entry name" value="NUCLEOLAR PROTEIN 6"/>
    <property type="match status" value="1"/>
</dbReference>
<dbReference type="Pfam" id="PF17404">
    <property type="entry name" value="Nrap_D3"/>
    <property type="match status" value="1"/>
</dbReference>
<evidence type="ECO:0000256" key="1">
    <source>
        <dbReference type="ARBA" id="ARBA00004604"/>
    </source>
</evidence>
<evidence type="ECO:0000259" key="10">
    <source>
        <dbReference type="Pfam" id="PF17406"/>
    </source>
</evidence>
<dbReference type="InterPro" id="IPR035371">
    <property type="entry name" value="Nrap_D6"/>
</dbReference>
<proteinExistence type="inferred from homology"/>
<evidence type="ECO:0000259" key="8">
    <source>
        <dbReference type="Pfam" id="PF17404"/>
    </source>
</evidence>
<dbReference type="InterPro" id="IPR035368">
    <property type="entry name" value="Nrap_D3"/>
</dbReference>
<comment type="caution">
    <text evidence="12">The sequence shown here is derived from an EMBL/GenBank/DDBJ whole genome shotgun (WGS) entry which is preliminary data.</text>
</comment>
<organism evidence="12 13">
    <name type="scientific">Moelleriella libera RCEF 2490</name>
    <dbReference type="NCBI Taxonomy" id="1081109"/>
    <lineage>
        <taxon>Eukaryota</taxon>
        <taxon>Fungi</taxon>
        <taxon>Dikarya</taxon>
        <taxon>Ascomycota</taxon>
        <taxon>Pezizomycotina</taxon>
        <taxon>Sordariomycetes</taxon>
        <taxon>Hypocreomycetidae</taxon>
        <taxon>Hypocreales</taxon>
        <taxon>Clavicipitaceae</taxon>
        <taxon>Moelleriella</taxon>
    </lineage>
</organism>